<comment type="caution">
    <text evidence="1">The sequence shown here is derived from an EMBL/GenBank/DDBJ whole genome shotgun (WGS) entry which is preliminary data.</text>
</comment>
<keyword evidence="2" id="KW-1185">Reference proteome</keyword>
<sequence>MLIDLTNIANSEEKIIHAEVPYKPEVFSSALGEFPIMGKTPVSLEIRNKGNRKLQIAGKMSFEAVIPCSRCLEDVSVRIDMDFEKSVDMKLSASEKIEELDEQNFIDGYNLDVDKLVYGEILINWPTKVLCKADCKGICSTCGVNLNLQTCDCDITDLDPRMAQIRDIFSKFKEV</sequence>
<dbReference type="Proteomes" id="UP000307720">
    <property type="component" value="Unassembled WGS sequence"/>
</dbReference>
<gene>
    <name evidence="1" type="ORF">E5357_01680</name>
</gene>
<name>A0AC61R3A8_9FIRM</name>
<evidence type="ECO:0000313" key="1">
    <source>
        <dbReference type="EMBL" id="TGY00239.1"/>
    </source>
</evidence>
<evidence type="ECO:0000313" key="2">
    <source>
        <dbReference type="Proteomes" id="UP000307720"/>
    </source>
</evidence>
<reference evidence="1" key="1">
    <citation type="submission" date="2019-04" db="EMBL/GenBank/DDBJ databases">
        <title>Microbes associate with the intestines of laboratory mice.</title>
        <authorList>
            <person name="Navarre W."/>
            <person name="Wong E."/>
            <person name="Huang K."/>
            <person name="Tropini C."/>
            <person name="Ng K."/>
            <person name="Yu B."/>
        </authorList>
    </citation>
    <scope>NUCLEOTIDE SEQUENCE</scope>
    <source>
        <strain evidence="1">NM72_1-8</strain>
    </source>
</reference>
<proteinExistence type="predicted"/>
<dbReference type="EMBL" id="SRZB01000002">
    <property type="protein sequence ID" value="TGY00239.1"/>
    <property type="molecule type" value="Genomic_DNA"/>
</dbReference>
<protein>
    <submittedName>
        <fullName evidence="1">DUF177 domain-containing protein</fullName>
    </submittedName>
</protein>
<organism evidence="1 2">
    <name type="scientific">Hominisplanchenecus murintestinalis</name>
    <dbReference type="NCBI Taxonomy" id="2941517"/>
    <lineage>
        <taxon>Bacteria</taxon>
        <taxon>Bacillati</taxon>
        <taxon>Bacillota</taxon>
        <taxon>Clostridia</taxon>
        <taxon>Lachnospirales</taxon>
        <taxon>Lachnospiraceae</taxon>
        <taxon>Hominisplanchenecus</taxon>
    </lineage>
</organism>
<accession>A0AC61R3A8</accession>